<dbReference type="PANTHER" id="PTHR21538">
    <property type="entry name" value="ANILLIN/RHOTEKIN RTKN"/>
    <property type="match status" value="1"/>
</dbReference>
<dbReference type="GO" id="GO:0000281">
    <property type="term" value="P:mitotic cytokinesis"/>
    <property type="evidence" value="ECO:0007669"/>
    <property type="project" value="TreeGrafter"/>
</dbReference>
<dbReference type="GO" id="GO:0005826">
    <property type="term" value="C:actomyosin contractile ring"/>
    <property type="evidence" value="ECO:0007669"/>
    <property type="project" value="TreeGrafter"/>
</dbReference>
<dbReference type="InterPro" id="IPR012966">
    <property type="entry name" value="AHD"/>
</dbReference>
<dbReference type="Proteomes" id="UP001176961">
    <property type="component" value="Unassembled WGS sequence"/>
</dbReference>
<reference evidence="3" key="1">
    <citation type="submission" date="2023-07" db="EMBL/GenBank/DDBJ databases">
        <authorList>
            <consortium name="CYATHOMIX"/>
        </authorList>
    </citation>
    <scope>NUCLEOTIDE SEQUENCE</scope>
    <source>
        <strain evidence="3">N/A</strain>
    </source>
</reference>
<dbReference type="GO" id="GO:0031106">
    <property type="term" value="P:septin ring organization"/>
    <property type="evidence" value="ECO:0007669"/>
    <property type="project" value="TreeGrafter"/>
</dbReference>
<sequence length="502" mass="56466">MTCERCQLSLRTCRELHTLNIDKEGVVRKIRQNLMPVINENDAFDSRRSRANIGVSQINIPLAWNSDQHFKSKGETRIYSMFVVLQTKMRVLDSHMVTNVDRTMTDVMFPETFIFEAEPDDFCVEITIYGARIDLGLSNGGGSLRSRITRSLGRKFGGQVKANLNSLDFQNSIRGNSFCMAGTHFNILARACLVLNDAGEEGKIHDLQISPFADLCGPPLYGHILCRLVVQPLSVLRPLAEGTLSIRQLCEERMLKNVRTRLQAGNLHCFSSQDRQSTEETTLLLIPITSASQISNTSNPNTILLSSLKSMKSDDYRYYISTEDYRITQNWKRAIEMQIDDCAIWGEFAYRPTKLVIEKPVDPVKETLSRAAGARLYDKISIAGTISCDRDLLNYTPSCCINDGNYLAGPPKKTKHRPNVLDLFQSKPSSPTPSRRGRSPNGAIHRCIIELDSDDGYGRIKSESPSTSLVRTSTSRSIFYDHCPHCECDGSHKEESRKNLPK</sequence>
<dbReference type="EMBL" id="CATQJL010000326">
    <property type="protein sequence ID" value="CAJ0608927.1"/>
    <property type="molecule type" value="Genomic_DNA"/>
</dbReference>
<gene>
    <name evidence="3" type="ORF">CYNAS_LOCUS20910</name>
</gene>
<protein>
    <recommendedName>
        <fullName evidence="2">Anillin homology domain-containing protein</fullName>
    </recommendedName>
</protein>
<evidence type="ECO:0000259" key="2">
    <source>
        <dbReference type="Pfam" id="PF08174"/>
    </source>
</evidence>
<organism evidence="3 4">
    <name type="scientific">Cylicocyclus nassatus</name>
    <name type="common">Nematode worm</name>
    <dbReference type="NCBI Taxonomy" id="53992"/>
    <lineage>
        <taxon>Eukaryota</taxon>
        <taxon>Metazoa</taxon>
        <taxon>Ecdysozoa</taxon>
        <taxon>Nematoda</taxon>
        <taxon>Chromadorea</taxon>
        <taxon>Rhabditida</taxon>
        <taxon>Rhabditina</taxon>
        <taxon>Rhabditomorpha</taxon>
        <taxon>Strongyloidea</taxon>
        <taxon>Strongylidae</taxon>
        <taxon>Cylicocyclus</taxon>
    </lineage>
</organism>
<comment type="caution">
    <text evidence="3">The sequence shown here is derived from an EMBL/GenBank/DDBJ whole genome shotgun (WGS) entry which is preliminary data.</text>
</comment>
<keyword evidence="4" id="KW-1185">Reference proteome</keyword>
<feature type="domain" description="Anillin homology" evidence="2">
    <location>
        <begin position="50"/>
        <end position="198"/>
    </location>
</feature>
<dbReference type="AlphaFoldDB" id="A0AA36HE06"/>
<accession>A0AA36HE06</accession>
<evidence type="ECO:0000256" key="1">
    <source>
        <dbReference type="SAM" id="MobiDB-lite"/>
    </source>
</evidence>
<evidence type="ECO:0000313" key="4">
    <source>
        <dbReference type="Proteomes" id="UP001176961"/>
    </source>
</evidence>
<dbReference type="GO" id="GO:0000915">
    <property type="term" value="P:actomyosin contractile ring assembly"/>
    <property type="evidence" value="ECO:0007669"/>
    <property type="project" value="TreeGrafter"/>
</dbReference>
<dbReference type="PANTHER" id="PTHR21538:SF24">
    <property type="entry name" value="PH DOMAIN-CONTAINING PROTEIN"/>
    <property type="match status" value="1"/>
</dbReference>
<proteinExistence type="predicted"/>
<dbReference type="InterPro" id="IPR051364">
    <property type="entry name" value="Cytokinesis/Rho-signaling"/>
</dbReference>
<feature type="region of interest" description="Disordered" evidence="1">
    <location>
        <begin position="422"/>
        <end position="441"/>
    </location>
</feature>
<dbReference type="Pfam" id="PF08174">
    <property type="entry name" value="Anillin"/>
    <property type="match status" value="1"/>
</dbReference>
<name>A0AA36HE06_CYLNA</name>
<evidence type="ECO:0000313" key="3">
    <source>
        <dbReference type="EMBL" id="CAJ0608927.1"/>
    </source>
</evidence>